<feature type="region of interest" description="Disordered" evidence="4">
    <location>
        <begin position="1"/>
        <end position="31"/>
    </location>
</feature>
<feature type="compositionally biased region" description="Polar residues" evidence="4">
    <location>
        <begin position="86"/>
        <end position="100"/>
    </location>
</feature>
<dbReference type="Gene3D" id="2.10.90.10">
    <property type="entry name" value="Cystine-knot cytokines"/>
    <property type="match status" value="1"/>
</dbReference>
<dbReference type="AlphaFoldDB" id="A0AAV1GC57"/>
<evidence type="ECO:0000313" key="6">
    <source>
        <dbReference type="EMBL" id="CAJ1070751.1"/>
    </source>
</evidence>
<evidence type="ECO:0000256" key="4">
    <source>
        <dbReference type="SAM" id="MobiDB-lite"/>
    </source>
</evidence>
<protein>
    <submittedName>
        <fullName evidence="6">Gonadal somatic cell derived factor</fullName>
    </submittedName>
</protein>
<comment type="similarity">
    <text evidence="3">Belongs to the TGF-beta family.</text>
</comment>
<evidence type="ECO:0000256" key="3">
    <source>
        <dbReference type="RuleBase" id="RU000354"/>
    </source>
</evidence>
<feature type="region of interest" description="Disordered" evidence="4">
    <location>
        <begin position="78"/>
        <end position="100"/>
    </location>
</feature>
<dbReference type="InterPro" id="IPR001839">
    <property type="entry name" value="TGF-b_C"/>
</dbReference>
<dbReference type="SMART" id="SM00204">
    <property type="entry name" value="TGFB"/>
    <property type="match status" value="1"/>
</dbReference>
<name>A0AAV1GC57_XYRNO</name>
<accession>A0AAV1GC57</accession>
<organism evidence="6 7">
    <name type="scientific">Xyrichtys novacula</name>
    <name type="common">Pearly razorfish</name>
    <name type="synonym">Hemipteronotus novacula</name>
    <dbReference type="NCBI Taxonomy" id="13765"/>
    <lineage>
        <taxon>Eukaryota</taxon>
        <taxon>Metazoa</taxon>
        <taxon>Chordata</taxon>
        <taxon>Craniata</taxon>
        <taxon>Vertebrata</taxon>
        <taxon>Euteleostomi</taxon>
        <taxon>Actinopterygii</taxon>
        <taxon>Neopterygii</taxon>
        <taxon>Teleostei</taxon>
        <taxon>Neoteleostei</taxon>
        <taxon>Acanthomorphata</taxon>
        <taxon>Eupercaria</taxon>
        <taxon>Labriformes</taxon>
        <taxon>Labridae</taxon>
        <taxon>Xyrichtys</taxon>
    </lineage>
</organism>
<sequence length="204" mass="21925">MVIGRQKLQDPKPSREEPTASANTPVSHHRCQAESMQSIRKGLLRALNLQIEPRLPGGGSGRVMDQWRTTFSNIAHGARDAAAPATSDNSVSPDVGNSTSPRCCTMTSEIFMKDLGWESWVILPVSVTIVQCALCSPEGNVVQCPSSHSSMQNTDSQVPCCQPASQESIPVLYVDESATVVLSSMLLTSSCSCRHGDLQQPGQE</sequence>
<dbReference type="CDD" id="cd19379">
    <property type="entry name" value="TGF_beta_GSDF"/>
    <property type="match status" value="1"/>
</dbReference>
<keyword evidence="3" id="KW-0339">Growth factor</keyword>
<feature type="domain" description="TGF-beta family profile" evidence="5">
    <location>
        <begin position="79"/>
        <end position="194"/>
    </location>
</feature>
<dbReference type="EMBL" id="OY660876">
    <property type="protein sequence ID" value="CAJ1070751.1"/>
    <property type="molecule type" value="Genomic_DNA"/>
</dbReference>
<dbReference type="PROSITE" id="PS51362">
    <property type="entry name" value="TGF_BETA_2"/>
    <property type="match status" value="1"/>
</dbReference>
<evidence type="ECO:0000313" key="7">
    <source>
        <dbReference type="Proteomes" id="UP001178508"/>
    </source>
</evidence>
<comment type="subcellular location">
    <subcellularLocation>
        <location evidence="1">Secreted</location>
    </subcellularLocation>
</comment>
<evidence type="ECO:0000256" key="2">
    <source>
        <dbReference type="ARBA" id="ARBA00022525"/>
    </source>
</evidence>
<reference evidence="6" key="1">
    <citation type="submission" date="2023-08" db="EMBL/GenBank/DDBJ databases">
        <authorList>
            <person name="Alioto T."/>
            <person name="Alioto T."/>
            <person name="Gomez Garrido J."/>
        </authorList>
    </citation>
    <scope>NUCLEOTIDE SEQUENCE</scope>
</reference>
<feature type="compositionally biased region" description="Basic and acidic residues" evidence="4">
    <location>
        <begin position="7"/>
        <end position="18"/>
    </location>
</feature>
<dbReference type="Proteomes" id="UP001178508">
    <property type="component" value="Chromosome 13"/>
</dbReference>
<evidence type="ECO:0000259" key="5">
    <source>
        <dbReference type="PROSITE" id="PS51362"/>
    </source>
</evidence>
<dbReference type="GO" id="GO:0008083">
    <property type="term" value="F:growth factor activity"/>
    <property type="evidence" value="ECO:0007669"/>
    <property type="project" value="UniProtKB-KW"/>
</dbReference>
<dbReference type="InterPro" id="IPR029034">
    <property type="entry name" value="Cystine-knot_cytokine"/>
</dbReference>
<proteinExistence type="inferred from homology"/>
<keyword evidence="2" id="KW-0964">Secreted</keyword>
<gene>
    <name evidence="6" type="ORF">XNOV1_A008651</name>
</gene>
<dbReference type="GO" id="GO:0005576">
    <property type="term" value="C:extracellular region"/>
    <property type="evidence" value="ECO:0007669"/>
    <property type="project" value="UniProtKB-SubCell"/>
</dbReference>
<dbReference type="Pfam" id="PF00019">
    <property type="entry name" value="TGF_beta"/>
    <property type="match status" value="1"/>
</dbReference>
<keyword evidence="7" id="KW-1185">Reference proteome</keyword>
<dbReference type="SUPFAM" id="SSF57501">
    <property type="entry name" value="Cystine-knot cytokines"/>
    <property type="match status" value="1"/>
</dbReference>
<evidence type="ECO:0000256" key="1">
    <source>
        <dbReference type="ARBA" id="ARBA00004613"/>
    </source>
</evidence>